<dbReference type="GO" id="GO:0045892">
    <property type="term" value="P:negative regulation of DNA-templated transcription"/>
    <property type="evidence" value="ECO:0007669"/>
    <property type="project" value="InterPro"/>
</dbReference>
<reference evidence="5 6" key="1">
    <citation type="submission" date="2016-10" db="EMBL/GenBank/DDBJ databases">
        <authorList>
            <person name="de Groot N.N."/>
        </authorList>
    </citation>
    <scope>NUCLEOTIDE SEQUENCE [LARGE SCALE GENOMIC DNA]</scope>
    <source>
        <strain evidence="5 6">DSM 21019</strain>
    </source>
</reference>
<name>A0A1I6HA33_9FLAO</name>
<evidence type="ECO:0000313" key="5">
    <source>
        <dbReference type="EMBL" id="SFR51389.1"/>
    </source>
</evidence>
<dbReference type="Gene3D" id="1.10.10.10">
    <property type="entry name" value="Winged helix-like DNA-binding domain superfamily/Winged helix DNA-binding domain"/>
    <property type="match status" value="1"/>
</dbReference>
<proteinExistence type="inferred from homology"/>
<dbReference type="InterPro" id="IPR036388">
    <property type="entry name" value="WH-like_DNA-bd_sf"/>
</dbReference>
<evidence type="ECO:0000256" key="4">
    <source>
        <dbReference type="ARBA" id="ARBA00023163"/>
    </source>
</evidence>
<evidence type="ECO:0000256" key="2">
    <source>
        <dbReference type="ARBA" id="ARBA00023015"/>
    </source>
</evidence>
<dbReference type="GO" id="GO:0003677">
    <property type="term" value="F:DNA binding"/>
    <property type="evidence" value="ECO:0007669"/>
    <property type="project" value="UniProtKB-KW"/>
</dbReference>
<protein>
    <submittedName>
        <fullName evidence="5">Predicted transcriptional regulator</fullName>
    </submittedName>
</protein>
<dbReference type="InterPro" id="IPR036390">
    <property type="entry name" value="WH_DNA-bd_sf"/>
</dbReference>
<dbReference type="SUPFAM" id="SSF46785">
    <property type="entry name" value="Winged helix' DNA-binding domain"/>
    <property type="match status" value="1"/>
</dbReference>
<dbReference type="STRING" id="400055.SAMN04490243_2474"/>
<dbReference type="Proteomes" id="UP000199534">
    <property type="component" value="Unassembled WGS sequence"/>
</dbReference>
<dbReference type="EMBL" id="FOYQ01000002">
    <property type="protein sequence ID" value="SFR51389.1"/>
    <property type="molecule type" value="Genomic_DNA"/>
</dbReference>
<dbReference type="AlphaFoldDB" id="A0A1I6HA33"/>
<evidence type="ECO:0000313" key="6">
    <source>
        <dbReference type="Proteomes" id="UP000199534"/>
    </source>
</evidence>
<sequence>MQKLTNKEEEVMKLLWQQEKAFVRELLAAFPEGDKPHYNTLSTIVRHLEEKGYVSHEAFGNSHRYFPVITKEAYRRKFIGETVADFFDSNYKNLVSYFAKEEKISTEDLREIIQLIEKNKS</sequence>
<dbReference type="InterPro" id="IPR005650">
    <property type="entry name" value="BlaI_family"/>
</dbReference>
<dbReference type="Gene3D" id="1.10.4040.10">
    <property type="entry name" value="Penicillinase repressor domain"/>
    <property type="match status" value="1"/>
</dbReference>
<keyword evidence="4" id="KW-0804">Transcription</keyword>
<evidence type="ECO:0000256" key="3">
    <source>
        <dbReference type="ARBA" id="ARBA00023125"/>
    </source>
</evidence>
<comment type="similarity">
    <text evidence="1">Belongs to the BlaI transcriptional regulatory family.</text>
</comment>
<keyword evidence="3" id="KW-0238">DNA-binding</keyword>
<dbReference type="OrthoDB" id="1098508at2"/>
<keyword evidence="2" id="KW-0805">Transcription regulation</keyword>
<dbReference type="RefSeq" id="WP_092982869.1">
    <property type="nucleotide sequence ID" value="NZ_FOYQ01000002.1"/>
</dbReference>
<dbReference type="Pfam" id="PF03965">
    <property type="entry name" value="Penicillinase_R"/>
    <property type="match status" value="1"/>
</dbReference>
<evidence type="ECO:0000256" key="1">
    <source>
        <dbReference type="ARBA" id="ARBA00011046"/>
    </source>
</evidence>
<keyword evidence="6" id="KW-1185">Reference proteome</keyword>
<gene>
    <name evidence="5" type="ORF">SAMN04490243_2474</name>
</gene>
<accession>A0A1I6HA33</accession>
<organism evidence="5 6">
    <name type="scientific">Robiginitalea myxolifaciens</name>
    <dbReference type="NCBI Taxonomy" id="400055"/>
    <lineage>
        <taxon>Bacteria</taxon>
        <taxon>Pseudomonadati</taxon>
        <taxon>Bacteroidota</taxon>
        <taxon>Flavobacteriia</taxon>
        <taxon>Flavobacteriales</taxon>
        <taxon>Flavobacteriaceae</taxon>
        <taxon>Robiginitalea</taxon>
    </lineage>
</organism>
<dbReference type="PIRSF" id="PIRSF019455">
    <property type="entry name" value="CopR_AtkY"/>
    <property type="match status" value="1"/>
</dbReference>